<name>A0ABW5LMM1_9FLAO</name>
<comment type="caution">
    <text evidence="1">The sequence shown here is derived from an EMBL/GenBank/DDBJ whole genome shotgun (WGS) entry which is preliminary data.</text>
</comment>
<dbReference type="EMBL" id="JBHULH010000001">
    <property type="protein sequence ID" value="MFD2565915.1"/>
    <property type="molecule type" value="Genomic_DNA"/>
</dbReference>
<dbReference type="Gene3D" id="1.10.10.10">
    <property type="entry name" value="Winged helix-like DNA-binding domain superfamily/Winged helix DNA-binding domain"/>
    <property type="match status" value="1"/>
</dbReference>
<reference evidence="2" key="1">
    <citation type="journal article" date="2019" name="Int. J. Syst. Evol. Microbiol.">
        <title>The Global Catalogue of Microorganisms (GCM) 10K type strain sequencing project: providing services to taxonomists for standard genome sequencing and annotation.</title>
        <authorList>
            <consortium name="The Broad Institute Genomics Platform"/>
            <consortium name="The Broad Institute Genome Sequencing Center for Infectious Disease"/>
            <person name="Wu L."/>
            <person name="Ma J."/>
        </authorList>
    </citation>
    <scope>NUCLEOTIDE SEQUENCE [LARGE SCALE GENOMIC DNA]</scope>
    <source>
        <strain evidence="2">KCTC 52127</strain>
    </source>
</reference>
<gene>
    <name evidence="1" type="ORF">ACFSRZ_00950</name>
</gene>
<proteinExistence type="predicted"/>
<evidence type="ECO:0000313" key="1">
    <source>
        <dbReference type="EMBL" id="MFD2565915.1"/>
    </source>
</evidence>
<accession>A0ABW5LMM1</accession>
<dbReference type="Proteomes" id="UP001597508">
    <property type="component" value="Unassembled WGS sequence"/>
</dbReference>
<dbReference type="RefSeq" id="WP_379664640.1">
    <property type="nucleotide sequence ID" value="NZ_JBHULH010000001.1"/>
</dbReference>
<dbReference type="InterPro" id="IPR036388">
    <property type="entry name" value="WH-like_DNA-bd_sf"/>
</dbReference>
<sequence>MAYFYRTCTPNELFDKHLHLKEVELKVLLVVIRQTYGYYDKKRGRHKEWDWLTISFFVKKTSKSRKAIGLAIQLLINKRLIMVKNERGMLVHTPELRRLSKKLYFKTTLE</sequence>
<organism evidence="1 2">
    <name type="scientific">Pseudotenacibaculum haliotis</name>
    <dbReference type="NCBI Taxonomy" id="1862138"/>
    <lineage>
        <taxon>Bacteria</taxon>
        <taxon>Pseudomonadati</taxon>
        <taxon>Bacteroidota</taxon>
        <taxon>Flavobacteriia</taxon>
        <taxon>Flavobacteriales</taxon>
        <taxon>Flavobacteriaceae</taxon>
        <taxon>Pseudotenacibaculum</taxon>
    </lineage>
</organism>
<evidence type="ECO:0008006" key="3">
    <source>
        <dbReference type="Google" id="ProtNLM"/>
    </source>
</evidence>
<evidence type="ECO:0000313" key="2">
    <source>
        <dbReference type="Proteomes" id="UP001597508"/>
    </source>
</evidence>
<protein>
    <recommendedName>
        <fullName evidence="3">Bacteriophage lambda Replication protein O N-terminal domain-containing protein</fullName>
    </recommendedName>
</protein>
<keyword evidence="2" id="KW-1185">Reference proteome</keyword>